<dbReference type="KEGG" id="same:SAMCFNEI73_pC0202"/>
<dbReference type="SUPFAM" id="SSF53850">
    <property type="entry name" value="Periplasmic binding protein-like II"/>
    <property type="match status" value="1"/>
</dbReference>
<dbReference type="GO" id="GO:0043190">
    <property type="term" value="C:ATP-binding cassette (ABC) transporter complex"/>
    <property type="evidence" value="ECO:0007669"/>
    <property type="project" value="InterPro"/>
</dbReference>
<dbReference type="EMBL" id="CP013110">
    <property type="protein sequence ID" value="APG93925.1"/>
    <property type="molecule type" value="Genomic_DNA"/>
</dbReference>
<dbReference type="Proteomes" id="UP000182306">
    <property type="component" value="Plasmid C"/>
</dbReference>
<dbReference type="Gene3D" id="3.40.190.10">
    <property type="entry name" value="Periplasmic binding protein-like II"/>
    <property type="match status" value="1"/>
</dbReference>
<proteinExistence type="inferred from homology"/>
<evidence type="ECO:0000256" key="2">
    <source>
        <dbReference type="ARBA" id="ARBA00005695"/>
    </source>
</evidence>
<dbReference type="GO" id="GO:1904680">
    <property type="term" value="F:peptide transmembrane transporter activity"/>
    <property type="evidence" value="ECO:0007669"/>
    <property type="project" value="TreeGrafter"/>
</dbReference>
<dbReference type="CDD" id="cd08491">
    <property type="entry name" value="PBP2_NikA_DppA_OppA_like_12"/>
    <property type="match status" value="1"/>
</dbReference>
<gene>
    <name evidence="6" type="primary">gsiB</name>
    <name evidence="6" type="ORF">SAMCFNEI73_pC0202</name>
</gene>
<dbReference type="Gene3D" id="3.10.105.10">
    <property type="entry name" value="Dipeptide-binding Protein, Domain 3"/>
    <property type="match status" value="1"/>
</dbReference>
<comment type="subcellular location">
    <subcellularLocation>
        <location evidence="1">Periplasm</location>
    </subcellularLocation>
</comment>
<dbReference type="InterPro" id="IPR000914">
    <property type="entry name" value="SBP_5_dom"/>
</dbReference>
<feature type="signal peptide" evidence="4">
    <location>
        <begin position="1"/>
        <end position="37"/>
    </location>
</feature>
<protein>
    <submittedName>
        <fullName evidence="6">Glutathione-binding protein GsiB</fullName>
    </submittedName>
</protein>
<comment type="similarity">
    <text evidence="2">Belongs to the bacterial solute-binding protein 5 family.</text>
</comment>
<feature type="chain" id="PRO_5012611473" evidence="4">
    <location>
        <begin position="38"/>
        <end position="513"/>
    </location>
</feature>
<accession>A0A1L3LV07</accession>
<dbReference type="GO" id="GO:0015833">
    <property type="term" value="P:peptide transport"/>
    <property type="evidence" value="ECO:0007669"/>
    <property type="project" value="TreeGrafter"/>
</dbReference>
<name>A0A1L3LV07_9HYPH</name>
<organism evidence="6 7">
    <name type="scientific">Sinorhizobium americanum</name>
    <dbReference type="NCBI Taxonomy" id="194963"/>
    <lineage>
        <taxon>Bacteria</taxon>
        <taxon>Pseudomonadati</taxon>
        <taxon>Pseudomonadota</taxon>
        <taxon>Alphaproteobacteria</taxon>
        <taxon>Hyphomicrobiales</taxon>
        <taxon>Rhizobiaceae</taxon>
        <taxon>Sinorhizobium/Ensifer group</taxon>
        <taxon>Sinorhizobium</taxon>
    </lineage>
</organism>
<evidence type="ECO:0000313" key="6">
    <source>
        <dbReference type="EMBL" id="APG93925.1"/>
    </source>
</evidence>
<dbReference type="PANTHER" id="PTHR30290:SF38">
    <property type="entry name" value="D,D-DIPEPTIDE-BINDING PERIPLASMIC PROTEIN DDPA-RELATED"/>
    <property type="match status" value="1"/>
</dbReference>
<dbReference type="InterPro" id="IPR039424">
    <property type="entry name" value="SBP_5"/>
</dbReference>
<dbReference type="GO" id="GO:0030288">
    <property type="term" value="C:outer membrane-bounded periplasmic space"/>
    <property type="evidence" value="ECO:0007669"/>
    <property type="project" value="UniProtKB-ARBA"/>
</dbReference>
<feature type="domain" description="Solute-binding protein family 5" evidence="5">
    <location>
        <begin position="83"/>
        <end position="393"/>
    </location>
</feature>
<evidence type="ECO:0000313" key="7">
    <source>
        <dbReference type="Proteomes" id="UP000182306"/>
    </source>
</evidence>
<reference evidence="6 7" key="1">
    <citation type="submission" date="2015-10" db="EMBL/GenBank/DDBJ databases">
        <title>Genomic differences between typical nodule nitrogen-fixing rhizobial strains and those coming from bean seeds.</title>
        <authorList>
            <person name="Peralta H."/>
            <person name="Aguilar-Vera A."/>
            <person name="Diaz R."/>
            <person name="Mora Y."/>
            <person name="Martinez-Batallar G."/>
            <person name="Salazar E."/>
            <person name="Vargas-Lagunas C."/>
            <person name="Encarnacion S."/>
            <person name="Girard L."/>
            <person name="Mora J."/>
        </authorList>
    </citation>
    <scope>NUCLEOTIDE SEQUENCE [LARGE SCALE GENOMIC DNA]</scope>
    <source>
        <strain evidence="6 7">CFNEI 73</strain>
        <plasmid evidence="6 7">C</plasmid>
    </source>
</reference>
<dbReference type="InterPro" id="IPR030678">
    <property type="entry name" value="Peptide/Ni-bd"/>
</dbReference>
<dbReference type="PANTHER" id="PTHR30290">
    <property type="entry name" value="PERIPLASMIC BINDING COMPONENT OF ABC TRANSPORTER"/>
    <property type="match status" value="1"/>
</dbReference>
<dbReference type="Pfam" id="PF00496">
    <property type="entry name" value="SBP_bac_5"/>
    <property type="match status" value="1"/>
</dbReference>
<geneLocation type="plasmid" evidence="6 7">
    <name>C</name>
</geneLocation>
<keyword evidence="6" id="KW-0614">Plasmid</keyword>
<sequence length="513" mass="56065">MAEKQTPREENMKRSNVLAIASAVLMAAAASSAMAQAGQEIRIVLPEQPANLEPCGTIITNVGQILSQNVVEPLTVIDPKSGQPQPKLAIEWTQVDPVTWRLKLRGGVKFQDGSDLNAEAVVFSINRMLGGKITCSNIAKFGDAKLEVTAVDDLTVEIKSDKPQPILPTLLSVVMVVSPRTPEDKAVNDPVGTGPFKLSTFSPETVVLDAFDGYWGQKPEFTKATYVWRPESSIRAAMVATGEADLTPSIAIQDASNPETDFAYLNSETTAIRIDTAQPPLDDPRVRKALNLAIDWEGLAQLFGDDVKRASQMVVPGINGHDDTLEAWPYDPEEAKKLLEEAAADGVAVDTEIKLIGRNGIYPNGAEAMEAMMTMWQAVGLNVKLTMLDVADWLRYLQKPFPEERGANLLQMMHDNNKGDAAFTIPIFYRSSGNYATLSDPGLDKEIDAALAATGEDRTKSFKAIFDEARKEVVADIPMFHMIGYTRVGTRLDWKPDITTNSEIPLAKIHLKD</sequence>
<keyword evidence="3 4" id="KW-0732">Signal</keyword>
<evidence type="ECO:0000259" key="5">
    <source>
        <dbReference type="Pfam" id="PF00496"/>
    </source>
</evidence>
<dbReference type="AlphaFoldDB" id="A0A1L3LV07"/>
<evidence type="ECO:0000256" key="3">
    <source>
        <dbReference type="ARBA" id="ARBA00022729"/>
    </source>
</evidence>
<evidence type="ECO:0000256" key="1">
    <source>
        <dbReference type="ARBA" id="ARBA00004418"/>
    </source>
</evidence>
<keyword evidence="7" id="KW-1185">Reference proteome</keyword>
<dbReference type="PIRSF" id="PIRSF002741">
    <property type="entry name" value="MppA"/>
    <property type="match status" value="1"/>
</dbReference>
<evidence type="ECO:0000256" key="4">
    <source>
        <dbReference type="SAM" id="SignalP"/>
    </source>
</evidence>